<dbReference type="InterPro" id="IPR045572">
    <property type="entry name" value="RE_endonuc_C"/>
</dbReference>
<dbReference type="SUPFAM" id="SSF52540">
    <property type="entry name" value="P-loop containing nucleoside triphosphate hydrolases"/>
    <property type="match status" value="1"/>
</dbReference>
<evidence type="ECO:0000313" key="4">
    <source>
        <dbReference type="Proteomes" id="UP000242447"/>
    </source>
</evidence>
<sequence length="953" mass="106525">MQTTDPKRAVLQINQRLSLRKPQAEALRRLDDIVDLVGPAKEADIDMARAAVREVYGDLADATFEEFERDFPSVCFALATGVGKTRLMGAFISYLYMIGKSRNFFVLAPNLTIYEKLLSDFQPSSPKYVFRGIEVFAHNAPLIVNAENYEEGRGVRGTDLFGQEGAIINIFNVSKINSEARGGNAPRIKRLQEYIGESYFSYLSELDDLVLLMDEAHRYRGSAGARAIAELKPILGLEVTATPKTVGARSQPFKNVVYRYDLPDAMEDGYVKEPAVGTRANFNPKTVDEDTLERIKLEDGIHYHEHVKVALETYARQNDVKVVRPFMLVVTQDTTHARQVNEFVQSDEFFGGRYKGRVAEIHSKLTGEESDENAQRLLNIEKAGDTDIVIHVNKLKEGWDVSNLFTIVPLRASASDILTEQTLGRGLRLPYGKRTGVEVVDTLTVIAHERFNELIEKAKEENGVTRKLKQVTIGEGGDVPPSKPVSVSAPSILDQMLAQAEAKTEPTVVVADDEKASDAPVQLVAKPTSAAPTQAPFSFSTPEELKVARTVLSVVIPQLSKEVSSIRDLNDPKVIERIAEAAIAAQKPEEGFLPSITKEKAVAVAQELCKNFVERTLAIPALTITPQQQVSFGFKRFDLDMKSWNFQPLSNELMIQALRTEKTSRISSEDKGDTANRLENYIVARLIDYPEIDYDAHAAILYDLAGQAVTQTRNRFADDDEQTRSVVRGHAKAMAESIFSQIKQNMWREHTNYRVSLTSAFGELRPQTFDTAGTSFIRDFKTPPDQKQEIRKYIFTGFVKGCYQYAKFDSNPERKLAIILEKDSSVRLWMKPGPNQFKIFDNHGAPYQPDFVVETDTGKLIIEVKRQSEMTATEVLRKADAASLWCHIATQAGAKSGEKPWHYLLVPESDVEENFTVSGLEAMHTRAPDTDLLSRYIFDEPSVSGEKKSALCV</sequence>
<name>A0A1W6P3N1_9RHOB</name>
<feature type="domain" description="Type III restriction enzyme C-terminal endonuclease" evidence="2">
    <location>
        <begin position="801"/>
        <end position="872"/>
    </location>
</feature>
<dbReference type="InterPro" id="IPR027417">
    <property type="entry name" value="P-loop_NTPase"/>
</dbReference>
<dbReference type="Pfam" id="PF04851">
    <property type="entry name" value="ResIII"/>
    <property type="match status" value="1"/>
</dbReference>
<dbReference type="GO" id="GO:0005524">
    <property type="term" value="F:ATP binding"/>
    <property type="evidence" value="ECO:0007669"/>
    <property type="project" value="InterPro"/>
</dbReference>
<reference evidence="3 4" key="1">
    <citation type="submission" date="2017-02" db="EMBL/GenBank/DDBJ databases">
        <title>Ketogulonicigenium robustum SPU B003 Genome sequencing and assembly.</title>
        <authorList>
            <person name="Li Y."/>
            <person name="Liu L."/>
            <person name="Wang C."/>
            <person name="Zhang M."/>
            <person name="Zhang T."/>
            <person name="Zhang Y."/>
        </authorList>
    </citation>
    <scope>NUCLEOTIDE SEQUENCE [LARGE SCALE GENOMIC DNA]</scope>
    <source>
        <strain evidence="3 4">SPU_B003</strain>
        <plasmid evidence="3 4">unnamed2</plasmid>
    </source>
</reference>
<geneLocation type="plasmid" evidence="3">
    <name>unnamed2</name>
</geneLocation>
<dbReference type="PANTHER" id="PTHR47396:SF1">
    <property type="entry name" value="ATP-DEPENDENT HELICASE IRC3-RELATED"/>
    <property type="match status" value="1"/>
</dbReference>
<dbReference type="EC" id="3.1.21.5" evidence="3"/>
<dbReference type="InterPro" id="IPR006935">
    <property type="entry name" value="Helicase/UvrB_N"/>
</dbReference>
<dbReference type="Proteomes" id="UP000242447">
    <property type="component" value="Plasmid unnamed2"/>
</dbReference>
<evidence type="ECO:0000259" key="2">
    <source>
        <dbReference type="Pfam" id="PF19778"/>
    </source>
</evidence>
<proteinExistence type="predicted"/>
<evidence type="ECO:0000259" key="1">
    <source>
        <dbReference type="Pfam" id="PF04851"/>
    </source>
</evidence>
<dbReference type="EMBL" id="CP019939">
    <property type="protein sequence ID" value="ARO16029.1"/>
    <property type="molecule type" value="Genomic_DNA"/>
</dbReference>
<dbReference type="RefSeq" id="WP_085787605.1">
    <property type="nucleotide sequence ID" value="NZ_CP019939.1"/>
</dbReference>
<dbReference type="PANTHER" id="PTHR47396">
    <property type="entry name" value="TYPE I RESTRICTION ENZYME ECOKI R PROTEIN"/>
    <property type="match status" value="1"/>
</dbReference>
<dbReference type="InterPro" id="IPR050742">
    <property type="entry name" value="Helicase_Restrict-Modif_Enz"/>
</dbReference>
<dbReference type="KEGG" id="kro:BVG79_p2000010"/>
<protein>
    <submittedName>
        <fullName evidence="3">Type III restriction enzyme, res subunit</fullName>
        <ecNumber evidence="3">3.1.21.5</ecNumber>
    </submittedName>
</protein>
<feature type="domain" description="Helicase/UvrB N-terminal" evidence="1">
    <location>
        <begin position="18"/>
        <end position="244"/>
    </location>
</feature>
<organism evidence="3 4">
    <name type="scientific">Ketogulonicigenium robustum</name>
    <dbReference type="NCBI Taxonomy" id="92947"/>
    <lineage>
        <taxon>Bacteria</taxon>
        <taxon>Pseudomonadati</taxon>
        <taxon>Pseudomonadota</taxon>
        <taxon>Alphaproteobacteria</taxon>
        <taxon>Rhodobacterales</taxon>
        <taxon>Roseobacteraceae</taxon>
        <taxon>Ketogulonicigenium</taxon>
    </lineage>
</organism>
<keyword evidence="4" id="KW-1185">Reference proteome</keyword>
<keyword evidence="3" id="KW-0614">Plasmid</keyword>
<dbReference type="OrthoDB" id="9803459at2"/>
<dbReference type="AlphaFoldDB" id="A0A1W6P3N1"/>
<dbReference type="GO" id="GO:0005829">
    <property type="term" value="C:cytosol"/>
    <property type="evidence" value="ECO:0007669"/>
    <property type="project" value="TreeGrafter"/>
</dbReference>
<dbReference type="Pfam" id="PF19778">
    <property type="entry name" value="RE_endonuc"/>
    <property type="match status" value="1"/>
</dbReference>
<keyword evidence="3" id="KW-0378">Hydrolase</keyword>
<dbReference type="GO" id="GO:0015668">
    <property type="term" value="F:type III site-specific deoxyribonuclease activity"/>
    <property type="evidence" value="ECO:0007669"/>
    <property type="project" value="UniProtKB-EC"/>
</dbReference>
<gene>
    <name evidence="3" type="ORF">BVG79_p2000010</name>
</gene>
<dbReference type="REBASE" id="200816">
    <property type="entry name" value="KroB003ORF2000009P"/>
</dbReference>
<dbReference type="GO" id="GO:0003677">
    <property type="term" value="F:DNA binding"/>
    <property type="evidence" value="ECO:0007669"/>
    <property type="project" value="InterPro"/>
</dbReference>
<evidence type="ECO:0000313" key="3">
    <source>
        <dbReference type="EMBL" id="ARO16029.1"/>
    </source>
</evidence>
<accession>A0A1W6P3N1</accession>
<dbReference type="Gene3D" id="3.40.50.300">
    <property type="entry name" value="P-loop containing nucleotide triphosphate hydrolases"/>
    <property type="match status" value="2"/>
</dbReference>